<dbReference type="Pfam" id="PF12680">
    <property type="entry name" value="SnoaL_2"/>
    <property type="match status" value="1"/>
</dbReference>
<accession>A0ABW6D3P9</accession>
<feature type="domain" description="SnoaL-like" evidence="1">
    <location>
        <begin position="53"/>
        <end position="157"/>
    </location>
</feature>
<evidence type="ECO:0000313" key="3">
    <source>
        <dbReference type="Proteomes" id="UP001598114"/>
    </source>
</evidence>
<reference evidence="2 3" key="1">
    <citation type="submission" date="2024-03" db="EMBL/GenBank/DDBJ databases">
        <title>Aquirufa genome sequencing.</title>
        <authorList>
            <person name="Pitt A."/>
            <person name="Hahn M.W."/>
        </authorList>
    </citation>
    <scope>NUCLEOTIDE SEQUENCE [LARGE SCALE GENOMIC DNA]</scope>
    <source>
        <strain evidence="2 3">PLAD-142S6K</strain>
    </source>
</reference>
<dbReference type="PROSITE" id="PS51257">
    <property type="entry name" value="PROKAR_LIPOPROTEIN"/>
    <property type="match status" value="1"/>
</dbReference>
<dbReference type="Gene3D" id="3.10.450.50">
    <property type="match status" value="1"/>
</dbReference>
<protein>
    <submittedName>
        <fullName evidence="2">Nuclear transport factor 2 family protein</fullName>
    </submittedName>
</protein>
<evidence type="ECO:0000259" key="1">
    <source>
        <dbReference type="Pfam" id="PF12680"/>
    </source>
</evidence>
<dbReference type="EMBL" id="JBBKYA010000006">
    <property type="protein sequence ID" value="MFD3276841.1"/>
    <property type="molecule type" value="Genomic_DNA"/>
</dbReference>
<sequence>MKKIVLSLLTAATMLACTEAKKEETANAIVHIYKPTYTDNFKIGDPNNALLAEKFHQDLFAQDYQKAGEIIADTAVFHNEDGTTIKGKAAILDFMQKSFAQVKFKNYEIVAIIPTIGENGHQWVNIWDKADVETPDGKTQKLAWVDSFRFENGKVVRFDGFVKAIKE</sequence>
<proteinExistence type="predicted"/>
<evidence type="ECO:0000313" key="2">
    <source>
        <dbReference type="EMBL" id="MFD3276841.1"/>
    </source>
</evidence>
<gene>
    <name evidence="2" type="ORF">SKC38_11435</name>
</gene>
<dbReference type="InterPro" id="IPR037401">
    <property type="entry name" value="SnoaL-like"/>
</dbReference>
<comment type="caution">
    <text evidence="2">The sequence shown here is derived from an EMBL/GenBank/DDBJ whole genome shotgun (WGS) entry which is preliminary data.</text>
</comment>
<organism evidence="2 3">
    <name type="scientific">Aquirufa echingensis</name>
    <dbReference type="NCBI Taxonomy" id="3096516"/>
    <lineage>
        <taxon>Bacteria</taxon>
        <taxon>Pseudomonadati</taxon>
        <taxon>Bacteroidota</taxon>
        <taxon>Cytophagia</taxon>
        <taxon>Cytophagales</taxon>
        <taxon>Flectobacillaceae</taxon>
        <taxon>Aquirufa</taxon>
    </lineage>
</organism>
<dbReference type="Proteomes" id="UP001598114">
    <property type="component" value="Unassembled WGS sequence"/>
</dbReference>
<keyword evidence="3" id="KW-1185">Reference proteome</keyword>
<name>A0ABW6D3P9_9BACT</name>
<dbReference type="InterPro" id="IPR032710">
    <property type="entry name" value="NTF2-like_dom_sf"/>
</dbReference>
<dbReference type="SUPFAM" id="SSF54427">
    <property type="entry name" value="NTF2-like"/>
    <property type="match status" value="1"/>
</dbReference>
<dbReference type="RefSeq" id="WP_377977282.1">
    <property type="nucleotide sequence ID" value="NZ_JBBKYA010000006.1"/>
</dbReference>